<sequence length="409" mass="41401">MHGPLPQDTSTTDTSALSPRAVGLATLALSVGSFGIGTGEFAIMGLLPQVSGDLNVSAPDVGHLISAYAMGVVVGAPLITVLAARASRRILLFALMAVFVLGNLASALAPGYLSLTFFRFLTGLPHGAYFGIAALVAASMVGPKKRGQAIGHVMLGLTVAALIGNPVATWLGQWLGWRSAFATVAIIGAATIGMLAVYLPRQIGLETSNAARELSGFARGQVWLTLATGAIGFGGLFAVFSYVAPTVTEVTGLSSSAVPVALAAIGVGMILGNLAGGWLADRALMPGIAAILVWSALVLAAFPFTAHHAWLAMINLVLIGTTVGLGPALQIRLMDVAADAQTLAAAMNHSAFNLANALGAWLGGVVITANYGWTSTAWVGAVLAVGGLLVFGVSAMLHAGGRASNRVAA</sequence>
<accession>A0A5C0AY70</accession>
<keyword evidence="3 6" id="KW-0812">Transmembrane</keyword>
<feature type="transmembrane region" description="Helical" evidence="6">
    <location>
        <begin position="90"/>
        <end position="111"/>
    </location>
</feature>
<feature type="transmembrane region" description="Helical" evidence="6">
    <location>
        <begin position="377"/>
        <end position="397"/>
    </location>
</feature>
<feature type="transmembrane region" description="Helical" evidence="6">
    <location>
        <begin position="310"/>
        <end position="329"/>
    </location>
</feature>
<dbReference type="PANTHER" id="PTHR43124:SF3">
    <property type="entry name" value="CHLORAMPHENICOL EFFLUX PUMP RV0191"/>
    <property type="match status" value="1"/>
</dbReference>
<dbReference type="PROSITE" id="PS50850">
    <property type="entry name" value="MFS"/>
    <property type="match status" value="1"/>
</dbReference>
<keyword evidence="9" id="KW-1185">Reference proteome</keyword>
<dbReference type="Gene3D" id="1.20.1250.20">
    <property type="entry name" value="MFS general substrate transporter like domains"/>
    <property type="match status" value="1"/>
</dbReference>
<feature type="transmembrane region" description="Helical" evidence="6">
    <location>
        <begin position="283"/>
        <end position="304"/>
    </location>
</feature>
<dbReference type="Pfam" id="PF07690">
    <property type="entry name" value="MFS_1"/>
    <property type="match status" value="1"/>
</dbReference>
<dbReference type="AlphaFoldDB" id="A0A5C0AY70"/>
<evidence type="ECO:0000256" key="4">
    <source>
        <dbReference type="ARBA" id="ARBA00022989"/>
    </source>
</evidence>
<dbReference type="InterPro" id="IPR011701">
    <property type="entry name" value="MFS"/>
</dbReference>
<dbReference type="InterPro" id="IPR036259">
    <property type="entry name" value="MFS_trans_sf"/>
</dbReference>
<evidence type="ECO:0000256" key="6">
    <source>
        <dbReference type="SAM" id="Phobius"/>
    </source>
</evidence>
<dbReference type="EMBL" id="CP043046">
    <property type="protein sequence ID" value="QEI07432.1"/>
    <property type="molecule type" value="Genomic_DNA"/>
</dbReference>
<dbReference type="Proteomes" id="UP000325161">
    <property type="component" value="Chromosome"/>
</dbReference>
<dbReference type="InterPro" id="IPR050189">
    <property type="entry name" value="MFS_Efflux_Transporters"/>
</dbReference>
<keyword evidence="4 6" id="KW-1133">Transmembrane helix</keyword>
<gene>
    <name evidence="8" type="ORF">FXN63_17490</name>
</gene>
<evidence type="ECO:0000259" key="7">
    <source>
        <dbReference type="PROSITE" id="PS50850"/>
    </source>
</evidence>
<organism evidence="8 9">
    <name type="scientific">Pigmentiphaga aceris</name>
    <dbReference type="NCBI Taxonomy" id="1940612"/>
    <lineage>
        <taxon>Bacteria</taxon>
        <taxon>Pseudomonadati</taxon>
        <taxon>Pseudomonadota</taxon>
        <taxon>Betaproteobacteria</taxon>
        <taxon>Burkholderiales</taxon>
        <taxon>Alcaligenaceae</taxon>
        <taxon>Pigmentiphaga</taxon>
    </lineage>
</organism>
<feature type="transmembrane region" description="Helical" evidence="6">
    <location>
        <begin position="21"/>
        <end position="44"/>
    </location>
</feature>
<feature type="transmembrane region" description="Helical" evidence="6">
    <location>
        <begin position="350"/>
        <end position="371"/>
    </location>
</feature>
<comment type="subcellular location">
    <subcellularLocation>
        <location evidence="1">Cell membrane</location>
        <topology evidence="1">Multi-pass membrane protein</topology>
    </subcellularLocation>
</comment>
<name>A0A5C0AY70_9BURK</name>
<keyword evidence="2" id="KW-1003">Cell membrane</keyword>
<dbReference type="PANTHER" id="PTHR43124">
    <property type="entry name" value="PURINE EFFLUX PUMP PBUE"/>
    <property type="match status" value="1"/>
</dbReference>
<evidence type="ECO:0000313" key="9">
    <source>
        <dbReference type="Proteomes" id="UP000325161"/>
    </source>
</evidence>
<evidence type="ECO:0000313" key="8">
    <source>
        <dbReference type="EMBL" id="QEI07432.1"/>
    </source>
</evidence>
<dbReference type="RefSeq" id="WP_148816479.1">
    <property type="nucleotide sequence ID" value="NZ_CP043046.1"/>
</dbReference>
<feature type="transmembrane region" description="Helical" evidence="6">
    <location>
        <begin position="180"/>
        <end position="199"/>
    </location>
</feature>
<dbReference type="OrthoDB" id="9788453at2"/>
<dbReference type="SUPFAM" id="SSF103473">
    <property type="entry name" value="MFS general substrate transporter"/>
    <property type="match status" value="1"/>
</dbReference>
<feature type="transmembrane region" description="Helical" evidence="6">
    <location>
        <begin position="117"/>
        <end position="137"/>
    </location>
</feature>
<evidence type="ECO:0000256" key="5">
    <source>
        <dbReference type="ARBA" id="ARBA00023136"/>
    </source>
</evidence>
<feature type="transmembrane region" description="Helical" evidence="6">
    <location>
        <begin position="64"/>
        <end position="83"/>
    </location>
</feature>
<evidence type="ECO:0000256" key="3">
    <source>
        <dbReference type="ARBA" id="ARBA00022692"/>
    </source>
</evidence>
<feature type="domain" description="Major facilitator superfamily (MFS) profile" evidence="7">
    <location>
        <begin position="25"/>
        <end position="398"/>
    </location>
</feature>
<feature type="transmembrane region" description="Helical" evidence="6">
    <location>
        <begin position="220"/>
        <end position="244"/>
    </location>
</feature>
<evidence type="ECO:0000256" key="2">
    <source>
        <dbReference type="ARBA" id="ARBA00022475"/>
    </source>
</evidence>
<feature type="transmembrane region" description="Helical" evidence="6">
    <location>
        <begin position="256"/>
        <end position="276"/>
    </location>
</feature>
<keyword evidence="5 6" id="KW-0472">Membrane</keyword>
<dbReference type="InterPro" id="IPR020846">
    <property type="entry name" value="MFS_dom"/>
</dbReference>
<dbReference type="GO" id="GO:0005886">
    <property type="term" value="C:plasma membrane"/>
    <property type="evidence" value="ECO:0007669"/>
    <property type="project" value="UniProtKB-SubCell"/>
</dbReference>
<dbReference type="GO" id="GO:0022857">
    <property type="term" value="F:transmembrane transporter activity"/>
    <property type="evidence" value="ECO:0007669"/>
    <property type="project" value="InterPro"/>
</dbReference>
<evidence type="ECO:0000256" key="1">
    <source>
        <dbReference type="ARBA" id="ARBA00004651"/>
    </source>
</evidence>
<feature type="transmembrane region" description="Helical" evidence="6">
    <location>
        <begin position="149"/>
        <end position="168"/>
    </location>
</feature>
<protein>
    <submittedName>
        <fullName evidence="8">MFS transporter</fullName>
    </submittedName>
</protein>
<dbReference type="CDD" id="cd17324">
    <property type="entry name" value="MFS_NepI_like"/>
    <property type="match status" value="1"/>
</dbReference>
<proteinExistence type="predicted"/>
<dbReference type="KEGG" id="pacr:FXN63_17490"/>
<reference evidence="8 9" key="1">
    <citation type="submission" date="2019-08" db="EMBL/GenBank/DDBJ databases">
        <title>Amphibian skin-associated Pigmentiphaga: genome sequence and occurrence across geography and hosts.</title>
        <authorList>
            <person name="Bletz M.C."/>
            <person name="Bunk B."/>
            <person name="Sproeer C."/>
            <person name="Biwer P."/>
            <person name="Reiter S."/>
            <person name="Rabemananjara F.C.E."/>
            <person name="Schulz S."/>
            <person name="Overmann J."/>
            <person name="Vences M."/>
        </authorList>
    </citation>
    <scope>NUCLEOTIDE SEQUENCE [LARGE SCALE GENOMIC DNA]</scope>
    <source>
        <strain evidence="8 9">Mada1488</strain>
    </source>
</reference>